<evidence type="ECO:0000313" key="4">
    <source>
        <dbReference type="EMBL" id="OSX56501.1"/>
    </source>
</evidence>
<dbReference type="GO" id="GO:0046835">
    <property type="term" value="P:carbohydrate phosphorylation"/>
    <property type="evidence" value="ECO:0007669"/>
    <property type="project" value="TreeGrafter"/>
</dbReference>
<dbReference type="AlphaFoldDB" id="A0A1X6MJ83"/>
<dbReference type="PANTHER" id="PTHR24045:SF0">
    <property type="entry name" value="N-ACETYLGLUCOSAMINE-1-PHOSPHOTRANSFERASE SUBUNITS ALPHA_BETA"/>
    <property type="match status" value="1"/>
</dbReference>
<evidence type="ECO:0000259" key="3">
    <source>
        <dbReference type="Pfam" id="PF17102"/>
    </source>
</evidence>
<evidence type="ECO:0000313" key="5">
    <source>
        <dbReference type="Proteomes" id="UP000194127"/>
    </source>
</evidence>
<keyword evidence="1" id="KW-0808">Transferase</keyword>
<dbReference type="InterPro" id="IPR047141">
    <property type="entry name" value="Stealth"/>
</dbReference>
<evidence type="ECO:0000256" key="2">
    <source>
        <dbReference type="SAM" id="Phobius"/>
    </source>
</evidence>
<feature type="transmembrane region" description="Helical" evidence="2">
    <location>
        <begin position="41"/>
        <end position="62"/>
    </location>
</feature>
<dbReference type="STRING" id="670580.A0A1X6MJ83"/>
<dbReference type="Pfam" id="PF17102">
    <property type="entry name" value="Stealth_CR3"/>
    <property type="match status" value="1"/>
</dbReference>
<dbReference type="Proteomes" id="UP000194127">
    <property type="component" value="Unassembled WGS sequence"/>
</dbReference>
<organism evidence="4 5">
    <name type="scientific">Postia placenta MAD-698-R-SB12</name>
    <dbReference type="NCBI Taxonomy" id="670580"/>
    <lineage>
        <taxon>Eukaryota</taxon>
        <taxon>Fungi</taxon>
        <taxon>Dikarya</taxon>
        <taxon>Basidiomycota</taxon>
        <taxon>Agaricomycotina</taxon>
        <taxon>Agaricomycetes</taxon>
        <taxon>Polyporales</taxon>
        <taxon>Adustoporiaceae</taxon>
        <taxon>Rhodonia</taxon>
    </lineage>
</organism>
<reference evidence="4 5" key="1">
    <citation type="submission" date="2017-04" db="EMBL/GenBank/DDBJ databases">
        <title>Genome Sequence of the Model Brown-Rot Fungus Postia placenta SB12.</title>
        <authorList>
            <consortium name="DOE Joint Genome Institute"/>
            <person name="Gaskell J."/>
            <person name="Kersten P."/>
            <person name="Larrondo L.F."/>
            <person name="Canessa P."/>
            <person name="Martinez D."/>
            <person name="Hibbett D."/>
            <person name="Schmoll M."/>
            <person name="Kubicek C.P."/>
            <person name="Martinez A.T."/>
            <person name="Yadav J."/>
            <person name="Master E."/>
            <person name="Magnuson J.K."/>
            <person name="James T."/>
            <person name="Yaver D."/>
            <person name="Berka R."/>
            <person name="Labutti K."/>
            <person name="Lipzen A."/>
            <person name="Aerts A."/>
            <person name="Barry K."/>
            <person name="Henrissat B."/>
            <person name="Blanchette R."/>
            <person name="Grigoriev I."/>
            <person name="Cullen D."/>
        </authorList>
    </citation>
    <scope>NUCLEOTIDE SEQUENCE [LARGE SCALE GENOMIC DNA]</scope>
    <source>
        <strain evidence="4 5">MAD-698-R-SB12</strain>
    </source>
</reference>
<dbReference type="EMBL" id="KZ110613">
    <property type="protein sequence ID" value="OSX56501.1"/>
    <property type="molecule type" value="Genomic_DNA"/>
</dbReference>
<name>A0A1X6MJ83_9APHY</name>
<feature type="domain" description="Stealth protein CR3 conserved region 3" evidence="3">
    <location>
        <begin position="392"/>
        <end position="445"/>
    </location>
</feature>
<gene>
    <name evidence="4" type="ORF">POSPLADRAFT_1050701</name>
</gene>
<dbReference type="GO" id="GO:0005794">
    <property type="term" value="C:Golgi apparatus"/>
    <property type="evidence" value="ECO:0007669"/>
    <property type="project" value="TreeGrafter"/>
</dbReference>
<proteinExistence type="predicted"/>
<keyword evidence="2" id="KW-0472">Membrane</keyword>
<sequence length="758" mass="83540">MTLRPAADYIALAPLSGGNGTSLTASRAASHTLAYLLRRRVLYVVLFGSALLSLFVILRGALHEIDMDIDLDEDLLDIDLMDLLPPNTFESLRTAYLPFRAPRTQVSHNVTLLPVRELSGECVEAYFSEGAPCGVSGGQPKLDFLWTWVNGSDPLEDQAKKAAQAAFGPTDPWRPAASGTQARMYRDHDELRHSLRSVLANFRGYAGRFFLLTADFPLPTTTPNLTQALPPGWRLGQIPQWLDIEARTAWVDGDVGLQVVHHAQVFQPYLGTNFNSLAIESQLGHVDAISDHFPLNPPRKERRPVHDVSHEPCQLLYPCGSPVTAYGVVIYLQSDLMVAPTRPNAKTQGEWRSMGESNYILSALLFFAPFSLLTALSVGERFGQRHRPYVVHEAKSVSRPLLAEAAAIWPTAFARSATHAFRETAGPGTPSDVNTMFLHAHMLVERAREALLWTWVVAHVGTLDDGWGDAEARQAWAELGGAWDVPEGGKREVEVRAGRRTTLERERVMTMLAQAGVPEGLGKTAYVFSSSDGYAYATLGTRGQQKWPAFTPDAPEDKLPSCRISFRQCFPGHSRASEVFKHIAFRELQCGDCIISALMRTSGPLGLSTFLPSPDRALGSLAGKLPSLPFGLSFPGAGSASPGDELTVVPHLPLVDKWENGAFALRDVMGATGERNVRRWTLSLLQRYRYVIATTPAIFERLQSPRQAASMLARVDRNKEAALLCINDDVVSGDAEVAKTFREWQDKHWGTRAKWEKS</sequence>
<evidence type="ECO:0000256" key="1">
    <source>
        <dbReference type="ARBA" id="ARBA00022679"/>
    </source>
</evidence>
<keyword evidence="2" id="KW-1133">Transmembrane helix</keyword>
<keyword evidence="5" id="KW-1185">Reference proteome</keyword>
<dbReference type="GO" id="GO:0003976">
    <property type="term" value="F:UDP-N-acetylglucosamine-lysosomal-enzyme N-acetylglucosaminephosphotransferase activity"/>
    <property type="evidence" value="ECO:0007669"/>
    <property type="project" value="TreeGrafter"/>
</dbReference>
<dbReference type="InterPro" id="IPR031357">
    <property type="entry name" value="Stealth_CR3"/>
</dbReference>
<keyword evidence="2" id="KW-0812">Transmembrane</keyword>
<dbReference type="PANTHER" id="PTHR24045">
    <property type="match status" value="1"/>
</dbReference>
<protein>
    <recommendedName>
        <fullName evidence="3">Stealth protein CR3 conserved region 3 domain-containing protein</fullName>
    </recommendedName>
</protein>
<dbReference type="OrthoDB" id="263283at2759"/>
<dbReference type="GeneID" id="36324992"/>
<accession>A0A1X6MJ83</accession>
<dbReference type="RefSeq" id="XP_024333295.1">
    <property type="nucleotide sequence ID" value="XM_024480042.1"/>
</dbReference>